<dbReference type="RefSeq" id="WP_091837230.1">
    <property type="nucleotide sequence ID" value="NZ_FPAA01000007.1"/>
</dbReference>
<proteinExistence type="predicted"/>
<sequence>MTIDVETVPPLWGFRTVGAGNVKKAQRVRAWAWSAPYQAGTIGLGATQAGAPLGPGTYHTNYTVNNPTPRPIAIEITINRAGSPLDVRSNQLRRKQVKRAQAEQRFDLVLPAGQTYAFSADPAGVIVRNTRPNAKQEPAGFQRGSVVIYQPNAQPSFPNLKVTVTYTRTTANT</sequence>
<accession>A0A1I6SGX7</accession>
<evidence type="ECO:0000313" key="1">
    <source>
        <dbReference type="EMBL" id="SFS76232.1"/>
    </source>
</evidence>
<evidence type="ECO:0000313" key="2">
    <source>
        <dbReference type="Proteomes" id="UP000198660"/>
    </source>
</evidence>
<dbReference type="AlphaFoldDB" id="A0A1I6SGX7"/>
<gene>
    <name evidence="1" type="ORF">SAMN05444972_10784</name>
</gene>
<dbReference type="EMBL" id="FPAA01000007">
    <property type="protein sequence ID" value="SFS76232.1"/>
    <property type="molecule type" value="Genomic_DNA"/>
</dbReference>
<name>A0A1I6SGX7_9BACL</name>
<protein>
    <submittedName>
        <fullName evidence="1">Uncharacterized protein</fullName>
    </submittedName>
</protein>
<reference evidence="2" key="1">
    <citation type="submission" date="2016-10" db="EMBL/GenBank/DDBJ databases">
        <authorList>
            <person name="Varghese N."/>
            <person name="Submissions S."/>
        </authorList>
    </citation>
    <scope>NUCLEOTIDE SEQUENCE [LARGE SCALE GENOMIC DNA]</scope>
    <source>
        <strain evidence="2">DSM 45789</strain>
    </source>
</reference>
<keyword evidence="2" id="KW-1185">Reference proteome</keyword>
<dbReference type="Proteomes" id="UP000198660">
    <property type="component" value="Unassembled WGS sequence"/>
</dbReference>
<organism evidence="1 2">
    <name type="scientific">Marininema halotolerans</name>
    <dbReference type="NCBI Taxonomy" id="1155944"/>
    <lineage>
        <taxon>Bacteria</taxon>
        <taxon>Bacillati</taxon>
        <taxon>Bacillota</taxon>
        <taxon>Bacilli</taxon>
        <taxon>Bacillales</taxon>
        <taxon>Thermoactinomycetaceae</taxon>
        <taxon>Marininema</taxon>
    </lineage>
</organism>